<feature type="domain" description="SbsA Ig-like" evidence="2">
    <location>
        <begin position="353"/>
        <end position="461"/>
    </location>
</feature>
<protein>
    <recommendedName>
        <fullName evidence="2">SbsA Ig-like domain-containing protein</fullName>
    </recommendedName>
</protein>
<dbReference type="Gene3D" id="2.60.40.1120">
    <property type="entry name" value="Carboxypeptidase-like, regulatory domain"/>
    <property type="match status" value="1"/>
</dbReference>
<comment type="caution">
    <text evidence="3">The sequence shown here is derived from an EMBL/GenBank/DDBJ whole genome shotgun (WGS) entry which is preliminary data.</text>
</comment>
<organism evidence="3">
    <name type="scientific">Chlorobaculum parvum</name>
    <dbReference type="NCBI Taxonomy" id="274539"/>
    <lineage>
        <taxon>Bacteria</taxon>
        <taxon>Pseudomonadati</taxon>
        <taxon>Chlorobiota</taxon>
        <taxon>Chlorobiia</taxon>
        <taxon>Chlorobiales</taxon>
        <taxon>Chlorobiaceae</taxon>
        <taxon>Chlorobaculum</taxon>
    </lineage>
</organism>
<dbReference type="AlphaFoldDB" id="A0A7C5DDF8"/>
<proteinExistence type="predicted"/>
<feature type="domain" description="SbsA Ig-like" evidence="2">
    <location>
        <begin position="34"/>
        <end position="133"/>
    </location>
</feature>
<dbReference type="Pfam" id="PF13205">
    <property type="entry name" value="Big_5"/>
    <property type="match status" value="2"/>
</dbReference>
<accession>A0A7C5DDF8</accession>
<dbReference type="InterPro" id="IPR032812">
    <property type="entry name" value="SbsA_Ig"/>
</dbReference>
<evidence type="ECO:0000256" key="1">
    <source>
        <dbReference type="ARBA" id="ARBA00022729"/>
    </source>
</evidence>
<dbReference type="SUPFAM" id="SSF117074">
    <property type="entry name" value="Hypothetical protein PA1324"/>
    <property type="match status" value="1"/>
</dbReference>
<name>A0A7C5DDF8_9CHLB</name>
<keyword evidence="1" id="KW-0732">Signal</keyword>
<dbReference type="Proteomes" id="UP000886059">
    <property type="component" value="Unassembled WGS sequence"/>
</dbReference>
<dbReference type="PROSITE" id="PS51257">
    <property type="entry name" value="PROKAR_LIPOPROTEIN"/>
    <property type="match status" value="1"/>
</dbReference>
<dbReference type="EMBL" id="DRSK01000214">
    <property type="protein sequence ID" value="HHE08001.1"/>
    <property type="molecule type" value="Genomic_DNA"/>
</dbReference>
<evidence type="ECO:0000259" key="2">
    <source>
        <dbReference type="Pfam" id="PF13205"/>
    </source>
</evidence>
<reference evidence="3" key="1">
    <citation type="journal article" date="2020" name="mSystems">
        <title>Genome- and Community-Level Interaction Insights into Carbon Utilization and Element Cycling Functions of Hydrothermarchaeota in Hydrothermal Sediment.</title>
        <authorList>
            <person name="Zhou Z."/>
            <person name="Liu Y."/>
            <person name="Xu W."/>
            <person name="Pan J."/>
            <person name="Luo Z.H."/>
            <person name="Li M."/>
        </authorList>
    </citation>
    <scope>NUCLEOTIDE SEQUENCE [LARGE SCALE GENOMIC DNA]</scope>
    <source>
        <strain evidence="3">HyVt-628</strain>
    </source>
</reference>
<sequence length="582" mass="62771">MKEFPGLKVFVVLLFPLLVGACAVDRPPTGGSPDDTPLSITASIPENGTVMASPQTIRLDFSHYVSREALAKSIYFSPSVDDFEVSAHGREARIRIYSPLKQNRTYTLTLRNDLKSLYGDHRLNKSWGLSFSTGPVIDNGSIEGQVWTPRMSPAANVTVMAFSPANGTSLPGKQSPHYITQTGPSGAFHFEHLAPGNYRIEAITDKNSNLRYDPASESFAVATAKAVDASGATAIQPVNLRLSEDNQNSPALRSCRAINNREIELTFNRPIPSENLKLSSFAIENTATGKPLPVLAGFSLSRATEAIGWRLLTGGMDKNVWYRLRFSDGKAPSELTFYANDRKDRYPALSLALIPANGSENVIAETIRPGSTPAAELHFNLPVVASSFTHGAVKLELIEPDDGPRAVPFTIETIDSRTYTIQPSGAFLPGRSYTLQVELGKVESITDDSATASKLVASSFTIAGKELYGEINGGGKVMGGARRIVIEARAQGSAFTKRLEATPSATTGKFSFSFTGLPAGRYVLSAFTPSGLSTSWNAGSVEPFTPADAFTAKTVEVRSGWSTDDIWLEIKSSQQTKKQETN</sequence>
<gene>
    <name evidence="3" type="ORF">ENL01_03820</name>
</gene>
<evidence type="ECO:0000313" key="3">
    <source>
        <dbReference type="EMBL" id="HHE08001.1"/>
    </source>
</evidence>